<accession>A0A368JN94</accession>
<organism evidence="2 3">
    <name type="scientific">Larkinella punicea</name>
    <dbReference type="NCBI Taxonomy" id="2315727"/>
    <lineage>
        <taxon>Bacteria</taxon>
        <taxon>Pseudomonadati</taxon>
        <taxon>Bacteroidota</taxon>
        <taxon>Cytophagia</taxon>
        <taxon>Cytophagales</taxon>
        <taxon>Spirosomataceae</taxon>
        <taxon>Larkinella</taxon>
    </lineage>
</organism>
<evidence type="ECO:0000256" key="1">
    <source>
        <dbReference type="SAM" id="Phobius"/>
    </source>
</evidence>
<evidence type="ECO:0000313" key="3">
    <source>
        <dbReference type="Proteomes" id="UP000253383"/>
    </source>
</evidence>
<dbReference type="Proteomes" id="UP000253383">
    <property type="component" value="Unassembled WGS sequence"/>
</dbReference>
<feature type="transmembrane region" description="Helical" evidence="1">
    <location>
        <begin position="167"/>
        <end position="188"/>
    </location>
</feature>
<feature type="transmembrane region" description="Helical" evidence="1">
    <location>
        <begin position="75"/>
        <end position="101"/>
    </location>
</feature>
<keyword evidence="1" id="KW-1133">Transmembrane helix</keyword>
<proteinExistence type="predicted"/>
<dbReference type="AlphaFoldDB" id="A0A368JN94"/>
<dbReference type="OrthoDB" id="940131at2"/>
<keyword evidence="1" id="KW-0472">Membrane</keyword>
<sequence>MVIFSALHVVVRSWRMVLWVYFVHFLVGLLVLLPAYATLRSEAGSSLAYLKLLNSFDYTVYSDFMQNSGSAIDPLLAVGSWLGVLYLILSVFFSGGMLLYVSPSAEHLRQAFRLSWFLSASVECFGRFFRLFLSIAGILLALAFVGMFFAGLLAYSLSDLLNEQSMIYLLMACFFVFAFFALLVICLGDYAKILLFRQDDTRVFLAFSQALRFFLAHFRTIFGYYLLLMSIGAGCFAIYFLIESWIVTSGWLPIILLFIVQQLFIFSRVALKVWTLATAMQVIVHHEAQPTPYQPI</sequence>
<keyword evidence="3" id="KW-1185">Reference proteome</keyword>
<feature type="transmembrane region" description="Helical" evidence="1">
    <location>
        <begin position="222"/>
        <end position="242"/>
    </location>
</feature>
<evidence type="ECO:0008006" key="4">
    <source>
        <dbReference type="Google" id="ProtNLM"/>
    </source>
</evidence>
<comment type="caution">
    <text evidence="2">The sequence shown here is derived from an EMBL/GenBank/DDBJ whole genome shotgun (WGS) entry which is preliminary data.</text>
</comment>
<feature type="transmembrane region" description="Helical" evidence="1">
    <location>
        <begin position="16"/>
        <end position="37"/>
    </location>
</feature>
<reference evidence="2 3" key="1">
    <citation type="submission" date="2018-07" db="EMBL/GenBank/DDBJ databases">
        <title>Genome analysis of Larkinella rosea.</title>
        <authorList>
            <person name="Zhou Z."/>
            <person name="Wang G."/>
        </authorList>
    </citation>
    <scope>NUCLEOTIDE SEQUENCE [LARGE SCALE GENOMIC DNA]</scope>
    <source>
        <strain evidence="3">zzj9</strain>
    </source>
</reference>
<feature type="transmembrane region" description="Helical" evidence="1">
    <location>
        <begin position="248"/>
        <end position="271"/>
    </location>
</feature>
<name>A0A368JN94_9BACT</name>
<dbReference type="EMBL" id="QOWE01000009">
    <property type="protein sequence ID" value="RCR69149.1"/>
    <property type="molecule type" value="Genomic_DNA"/>
</dbReference>
<feature type="transmembrane region" description="Helical" evidence="1">
    <location>
        <begin position="131"/>
        <end position="155"/>
    </location>
</feature>
<evidence type="ECO:0000313" key="2">
    <source>
        <dbReference type="EMBL" id="RCR69149.1"/>
    </source>
</evidence>
<keyword evidence="1" id="KW-0812">Transmembrane</keyword>
<dbReference type="RefSeq" id="WP_114406325.1">
    <property type="nucleotide sequence ID" value="NZ_QOWE01000009.1"/>
</dbReference>
<protein>
    <recommendedName>
        <fullName evidence="4">DUF975 family protein</fullName>
    </recommendedName>
</protein>
<gene>
    <name evidence="2" type="ORF">DUE52_12340</name>
</gene>